<dbReference type="AlphaFoldDB" id="A0A1X7TXM6"/>
<organism evidence="1">
    <name type="scientific">Amphimedon queenslandica</name>
    <name type="common">Sponge</name>
    <dbReference type="NCBI Taxonomy" id="400682"/>
    <lineage>
        <taxon>Eukaryota</taxon>
        <taxon>Metazoa</taxon>
        <taxon>Porifera</taxon>
        <taxon>Demospongiae</taxon>
        <taxon>Heteroscleromorpha</taxon>
        <taxon>Haplosclerida</taxon>
        <taxon>Niphatidae</taxon>
        <taxon>Amphimedon</taxon>
    </lineage>
</organism>
<evidence type="ECO:0000313" key="1">
    <source>
        <dbReference type="EnsemblMetazoa" id="Aqu2.1.20139_001"/>
    </source>
</evidence>
<dbReference type="InParanoid" id="A0A1X7TXM6"/>
<proteinExistence type="predicted"/>
<accession>A0A1X7TXM6</accession>
<name>A0A1X7TXM6_AMPQE</name>
<protein>
    <submittedName>
        <fullName evidence="1">Uncharacterized protein</fullName>
    </submittedName>
</protein>
<reference evidence="1" key="1">
    <citation type="submission" date="2017-05" db="UniProtKB">
        <authorList>
            <consortium name="EnsemblMetazoa"/>
        </authorList>
    </citation>
    <scope>IDENTIFICATION</scope>
</reference>
<dbReference type="EnsemblMetazoa" id="Aqu2.1.20139_001">
    <property type="protein sequence ID" value="Aqu2.1.20139_001"/>
    <property type="gene ID" value="Aqu2.1.20139"/>
</dbReference>
<sequence length="45" mass="5373">MYIVFAAYILSRNILSFINLNLPKFVTERGIMIHVLYIHVPYFLK</sequence>